<dbReference type="OMA" id="DWETYMI"/>
<comment type="caution">
    <text evidence="15">The sequence shown here is derived from an EMBL/GenBank/DDBJ whole genome shotgun (WGS) entry which is preliminary data.</text>
</comment>
<feature type="transmembrane region" description="Helical" evidence="14">
    <location>
        <begin position="389"/>
        <end position="409"/>
    </location>
</feature>
<dbReference type="UniPathway" id="UPA00378"/>
<sequence length="429" mass="48804">MDLAKGVYKCIVELVQSPSYSRYIAYALLCFDGILSYAILRMIPYTEIDWEAYMEQVGQYRAGERDYRNIKGGTGPLVYPAGHVYIYDFLYSLTQAGAQRERVQAVFWFTYMLSLWVAMLCYRTAKAPPWILGLLVLSKRLHSIYLLRFFNDCFSTLLILISILLAQKRQHTLSALFCSLSVSVKMSSLLYLPALSLIFLLGTGSTEKAIRLGLLMVQIQVVLALPFIVSENGSLVGYIGRAFEFTRAFLWKWTVNWRFIGENVFGSTQFKYTLLGIHVALLLLFLNTRWLQPAQRGIFEFIKSPLFRPMAATEKAAVRMRMDGIYTLTTLFTCNMIGMLCARSLHYQFYSWMAWTTPFLLWRSGFGPLFVIPVWAAQEYAWNVYPSTSTSSALAVGCMLAQLVGVWWGTRRDEGDVASAAGGELRKAQ</sequence>
<dbReference type="AlphaFoldDB" id="S8AK53"/>
<dbReference type="PANTHER" id="PTHR12646:SF0">
    <property type="entry name" value="DOL-P-MAN:MAN(5)GLCNAC(2)-PP-DOL ALPHA-1,3-MANNOSYLTRANSFERASE"/>
    <property type="match status" value="1"/>
</dbReference>
<comment type="subcellular location">
    <subcellularLocation>
        <location evidence="1 14">Endoplasmic reticulum membrane</location>
        <topology evidence="1 14">Multi-pass membrane protein</topology>
    </subcellularLocation>
</comment>
<evidence type="ECO:0000256" key="14">
    <source>
        <dbReference type="RuleBase" id="RU364047"/>
    </source>
</evidence>
<dbReference type="GO" id="GO:0005789">
    <property type="term" value="C:endoplasmic reticulum membrane"/>
    <property type="evidence" value="ECO:0007669"/>
    <property type="project" value="UniProtKB-SubCell"/>
</dbReference>
<keyword evidence="16" id="KW-1185">Reference proteome</keyword>
<evidence type="ECO:0000313" key="16">
    <source>
        <dbReference type="Proteomes" id="UP000015100"/>
    </source>
</evidence>
<dbReference type="HOGENOM" id="CLU_035382_3_0_1"/>
<evidence type="ECO:0000256" key="12">
    <source>
        <dbReference type="ARBA" id="ARBA00049506"/>
    </source>
</evidence>
<evidence type="ECO:0000256" key="5">
    <source>
        <dbReference type="ARBA" id="ARBA00022676"/>
    </source>
</evidence>
<keyword evidence="5 14" id="KW-0328">Glycosyltransferase</keyword>
<comment type="function">
    <text evidence="11 14">Dol-P-Man:Man(5)GlcNAc(2)-PP-Dol alpha-1,3-mannosyltransferase that operates in the biosynthetic pathway of dolichol-linked oligosaccharides, the glycan precursors employed in protein asparagine (N)-glycosylation. The assembly of dolichol-linked oligosaccharides begins on the cytosolic side of the endoplasmic reticulum membrane and finishes in its lumen. The sequential addition of sugars to dolichol pyrophosphate produces dolichol-linked oligosaccharides containing fourteen sugars, including two GlcNAcs, nine mannoses and three glucoses. Once assembled, the oligosaccharide is transferred from the lipid to nascent proteins by oligosaccharyltransferases. In the lumen of the endoplasmic reticulum, adds the first dolichyl beta-D-mannosyl phosphate derived mannose in an alpha-1,3 linkage to Man(5)GlcNAc(2)-PP-dolichol to produce Man(6)GlcNAc(2)-PP-dolichol.</text>
</comment>
<evidence type="ECO:0000256" key="11">
    <source>
        <dbReference type="ARBA" id="ARBA00044743"/>
    </source>
</evidence>
<protein>
    <recommendedName>
        <fullName evidence="4 14">Dol-P-Man:Man(5)GlcNAc(2)-PP-Dol alpha-1,3-mannosyltransferase</fullName>
        <ecNumber evidence="3 14">2.4.1.258</ecNumber>
    </recommendedName>
    <alternativeName>
        <fullName evidence="14">Dol-P-Man-dependent alpha(1-3)-mannosyltransferase</fullName>
    </alternativeName>
</protein>
<evidence type="ECO:0000313" key="15">
    <source>
        <dbReference type="EMBL" id="EPS43289.1"/>
    </source>
</evidence>
<evidence type="ECO:0000256" key="3">
    <source>
        <dbReference type="ARBA" id="ARBA00011964"/>
    </source>
</evidence>
<dbReference type="eggNOG" id="KOG2762">
    <property type="taxonomic scope" value="Eukaryota"/>
</dbReference>
<evidence type="ECO:0000256" key="13">
    <source>
        <dbReference type="ARBA" id="ARBA00093457"/>
    </source>
</evidence>
<evidence type="ECO:0000256" key="7">
    <source>
        <dbReference type="ARBA" id="ARBA00022692"/>
    </source>
</evidence>
<evidence type="ECO:0000256" key="10">
    <source>
        <dbReference type="ARBA" id="ARBA00023136"/>
    </source>
</evidence>
<keyword evidence="7 14" id="KW-0812">Transmembrane</keyword>
<evidence type="ECO:0000256" key="2">
    <source>
        <dbReference type="ARBA" id="ARBA00004922"/>
    </source>
</evidence>
<feature type="transmembrane region" description="Helical" evidence="14">
    <location>
        <begin position="173"/>
        <end position="203"/>
    </location>
</feature>
<dbReference type="GO" id="GO:0018279">
    <property type="term" value="P:protein N-linked glycosylation via asparagine"/>
    <property type="evidence" value="ECO:0007669"/>
    <property type="project" value="EnsemblFungi"/>
</dbReference>
<keyword evidence="9 14" id="KW-1133">Transmembrane helix</keyword>
<keyword evidence="10 14" id="KW-0472">Membrane</keyword>
<reference evidence="15 16" key="1">
    <citation type="journal article" date="2013" name="PLoS Genet.">
        <title>Genomic mechanisms accounting for the adaptation to parasitism in nematode-trapping fungi.</title>
        <authorList>
            <person name="Meerupati T."/>
            <person name="Andersson K.M."/>
            <person name="Friman E."/>
            <person name="Kumar D."/>
            <person name="Tunlid A."/>
            <person name="Ahren D."/>
        </authorList>
    </citation>
    <scope>NUCLEOTIDE SEQUENCE [LARGE SCALE GENOMIC DNA]</scope>
    <source>
        <strain evidence="15 16">CBS 200.50</strain>
    </source>
</reference>
<dbReference type="EMBL" id="AQGS01000082">
    <property type="protein sequence ID" value="EPS43289.1"/>
    <property type="molecule type" value="Genomic_DNA"/>
</dbReference>
<organism evidence="15 16">
    <name type="scientific">Dactylellina haptotyla (strain CBS 200.50)</name>
    <name type="common">Nematode-trapping fungus</name>
    <name type="synonym">Monacrosporium haptotylum</name>
    <dbReference type="NCBI Taxonomy" id="1284197"/>
    <lineage>
        <taxon>Eukaryota</taxon>
        <taxon>Fungi</taxon>
        <taxon>Dikarya</taxon>
        <taxon>Ascomycota</taxon>
        <taxon>Pezizomycotina</taxon>
        <taxon>Orbiliomycetes</taxon>
        <taxon>Orbiliales</taxon>
        <taxon>Orbiliaceae</taxon>
        <taxon>Dactylellina</taxon>
    </lineage>
</organism>
<keyword evidence="8 14" id="KW-0256">Endoplasmic reticulum</keyword>
<evidence type="ECO:0000256" key="9">
    <source>
        <dbReference type="ARBA" id="ARBA00022989"/>
    </source>
</evidence>
<dbReference type="STRING" id="1284197.S8AK53"/>
<reference evidence="16" key="2">
    <citation type="submission" date="2013-04" db="EMBL/GenBank/DDBJ databases">
        <title>Genomic mechanisms accounting for the adaptation to parasitism in nematode-trapping fungi.</title>
        <authorList>
            <person name="Ahren D.G."/>
        </authorList>
    </citation>
    <scope>NUCLEOTIDE SEQUENCE [LARGE SCALE GENOMIC DNA]</scope>
    <source>
        <strain evidence="16">CBS 200.50</strain>
    </source>
</reference>
<name>S8AK53_DACHA</name>
<dbReference type="Pfam" id="PF05208">
    <property type="entry name" value="ALG3"/>
    <property type="match status" value="1"/>
</dbReference>
<gene>
    <name evidence="15" type="ORF">H072_2701</name>
</gene>
<dbReference type="GO" id="GO:0006488">
    <property type="term" value="P:dolichol-linked oligosaccharide biosynthetic process"/>
    <property type="evidence" value="ECO:0007669"/>
    <property type="project" value="EnsemblFungi"/>
</dbReference>
<accession>S8AK53</accession>
<evidence type="ECO:0000256" key="4">
    <source>
        <dbReference type="ARBA" id="ARBA00015561"/>
    </source>
</evidence>
<comment type="similarity">
    <text evidence="13">Belongs to the glycosyltransferase ALG3 family.</text>
</comment>
<feature type="transmembrane region" description="Helical" evidence="14">
    <location>
        <begin position="324"/>
        <end position="342"/>
    </location>
</feature>
<feature type="transmembrane region" description="Helical" evidence="14">
    <location>
        <begin position="23"/>
        <end position="40"/>
    </location>
</feature>
<dbReference type="OrthoDB" id="20028at2759"/>
<dbReference type="EC" id="2.4.1.258" evidence="3 14"/>
<dbReference type="PANTHER" id="PTHR12646">
    <property type="entry name" value="NOT56 - RELATED"/>
    <property type="match status" value="1"/>
</dbReference>
<evidence type="ECO:0000256" key="1">
    <source>
        <dbReference type="ARBA" id="ARBA00004477"/>
    </source>
</evidence>
<evidence type="ECO:0000256" key="6">
    <source>
        <dbReference type="ARBA" id="ARBA00022679"/>
    </source>
</evidence>
<comment type="catalytic activity">
    <reaction evidence="12 14">
        <text>an alpha-D-Man-(1-&gt;2)-alpha-D-Man-(1-&gt;2)-alpha-D-Man-(1-&gt;3)-[alpha-D-Man-(1-&gt;6)]-beta-D-Man-(1-&gt;4)-beta-D-GlcNAc-(1-&gt;4)-alpha-D-GlcNAc-diphospho-di-trans,poly-cis-dolichol + a di-trans,poly-cis-dolichyl beta-D-mannosyl phosphate = an alpha-D-Man-(1-&gt;2)-alpha-D-Man-(1-&gt;2)-alpha-D-Man-(1-&gt;3)-[alpha-D-Man-(1-&gt;3)-alpha-D-Man-(1-&gt;6)]-beta-D-Man-(1-&gt;4)-beta-D-GlcNAc-(1-&gt;4)-alpha-D-GlcNAc-diphospho-di-trans,poly-cis-dolichol + a di-trans,poly-cis-dolichyl phosphate + H(+)</text>
        <dbReference type="Rhea" id="RHEA:29527"/>
        <dbReference type="Rhea" id="RHEA-COMP:19498"/>
        <dbReference type="Rhea" id="RHEA-COMP:19501"/>
        <dbReference type="Rhea" id="RHEA-COMP:19516"/>
        <dbReference type="Rhea" id="RHEA-COMP:19517"/>
        <dbReference type="ChEBI" id="CHEBI:15378"/>
        <dbReference type="ChEBI" id="CHEBI:57683"/>
        <dbReference type="ChEBI" id="CHEBI:58211"/>
        <dbReference type="ChEBI" id="CHEBI:132515"/>
        <dbReference type="ChEBI" id="CHEBI:132516"/>
        <dbReference type="EC" id="2.4.1.258"/>
    </reaction>
    <physiologicalReaction direction="left-to-right" evidence="12 14">
        <dbReference type="Rhea" id="RHEA:29528"/>
    </physiologicalReaction>
</comment>
<dbReference type="Proteomes" id="UP000015100">
    <property type="component" value="Unassembled WGS sequence"/>
</dbReference>
<feature type="transmembrane region" description="Helical" evidence="14">
    <location>
        <begin position="145"/>
        <end position="166"/>
    </location>
</feature>
<dbReference type="InterPro" id="IPR007873">
    <property type="entry name" value="Glycosyltransferase_ALG3"/>
</dbReference>
<feature type="transmembrane region" description="Helical" evidence="14">
    <location>
        <begin position="354"/>
        <end position="377"/>
    </location>
</feature>
<evidence type="ECO:0000256" key="8">
    <source>
        <dbReference type="ARBA" id="ARBA00022824"/>
    </source>
</evidence>
<feature type="transmembrane region" description="Helical" evidence="14">
    <location>
        <begin position="105"/>
        <end position="125"/>
    </location>
</feature>
<keyword evidence="6 14" id="KW-0808">Transferase</keyword>
<proteinExistence type="inferred from homology"/>
<dbReference type="GO" id="GO:0052925">
    <property type="term" value="F:dol-P-Man:Man(5)GlcNAc(2)-PP-Dol alpha-1,3-mannosyltransferase activity"/>
    <property type="evidence" value="ECO:0007669"/>
    <property type="project" value="UniProtKB-EC"/>
</dbReference>
<feature type="transmembrane region" description="Helical" evidence="14">
    <location>
        <begin position="272"/>
        <end position="291"/>
    </location>
</feature>
<comment type="pathway">
    <text evidence="2 14">Protein modification; protein glycosylation.</text>
</comment>